<dbReference type="AlphaFoldDB" id="A0A0G0MC95"/>
<gene>
    <name evidence="1" type="ORF">UT24_C0003G0061</name>
</gene>
<accession>A0A0G0MC95</accession>
<comment type="caution">
    <text evidence="1">The sequence shown here is derived from an EMBL/GenBank/DDBJ whole genome shotgun (WGS) entry which is preliminary data.</text>
</comment>
<dbReference type="STRING" id="1618574.UT24_C0003G0061"/>
<organism evidence="1 2">
    <name type="scientific">Candidatus Woesebacteria bacterium GW2011_GWB1_39_12</name>
    <dbReference type="NCBI Taxonomy" id="1618574"/>
    <lineage>
        <taxon>Bacteria</taxon>
        <taxon>Candidatus Woeseibacteriota</taxon>
    </lineage>
</organism>
<evidence type="ECO:0000313" key="1">
    <source>
        <dbReference type="EMBL" id="KKR01654.1"/>
    </source>
</evidence>
<proteinExistence type="predicted"/>
<evidence type="ECO:0008006" key="3">
    <source>
        <dbReference type="Google" id="ProtNLM"/>
    </source>
</evidence>
<evidence type="ECO:0000313" key="2">
    <source>
        <dbReference type="Proteomes" id="UP000033881"/>
    </source>
</evidence>
<dbReference type="EMBL" id="LBWB01000003">
    <property type="protein sequence ID" value="KKR01654.1"/>
    <property type="molecule type" value="Genomic_DNA"/>
</dbReference>
<dbReference type="Proteomes" id="UP000033881">
    <property type="component" value="Unassembled WGS sequence"/>
</dbReference>
<protein>
    <recommendedName>
        <fullName evidence="3">C2H2-type domain-containing protein</fullName>
    </recommendedName>
</protein>
<reference evidence="1 2" key="1">
    <citation type="journal article" date="2015" name="Nature">
        <title>rRNA introns, odd ribosomes, and small enigmatic genomes across a large radiation of phyla.</title>
        <authorList>
            <person name="Brown C.T."/>
            <person name="Hug L.A."/>
            <person name="Thomas B.C."/>
            <person name="Sharon I."/>
            <person name="Castelle C.J."/>
            <person name="Singh A."/>
            <person name="Wilkins M.J."/>
            <person name="Williams K.H."/>
            <person name="Banfield J.F."/>
        </authorList>
    </citation>
    <scope>NUCLEOTIDE SEQUENCE [LARGE SCALE GENOMIC DNA]</scope>
</reference>
<sequence>MVMESKGRRYLCGECEIIRNSVESLEKHMQSAHDMTIEESRTYVAAVKLITEMTPP</sequence>
<name>A0A0G0MC95_9BACT</name>